<reference evidence="2" key="1">
    <citation type="submission" date="2019-06" db="EMBL/GenBank/DDBJ databases">
        <title>Whole-Genome Sequence of Bradyrhizobium sp. 3 Strain 65S1MB.</title>
        <authorList>
            <person name="Bromfield E.S.P."/>
            <person name="Cloutier S."/>
            <person name="Nguyen H.D.T."/>
        </authorList>
    </citation>
    <scope>NUCLEOTIDE SEQUENCE [LARGE SCALE GENOMIC DNA]</scope>
    <source>
        <strain evidence="2">65S1MB</strain>
    </source>
</reference>
<name>A0ABZ2F0D5_9BRAD</name>
<reference evidence="1 2" key="2">
    <citation type="journal article" date="2020" name="Int. J. Syst. Evol. Microbiol.">
        <title>Description and complete genome sequences of Bradyrhizobium symbiodeficiens sp. nov., a non-symbiotic bacterium associated with legumes native to Canada.</title>
        <authorList>
            <person name="Bromfield E.S.P."/>
            <person name="Cloutier S."/>
            <person name="Nguyen H.D.T."/>
        </authorList>
    </citation>
    <scope>NUCLEOTIDE SEQUENCE [LARGE SCALE GENOMIC DNA]</scope>
    <source>
        <strain evidence="1 2">65S1MB</strain>
    </source>
</reference>
<gene>
    <name evidence="1" type="ORF">FJN17_34310</name>
</gene>
<keyword evidence="2" id="KW-1185">Reference proteome</keyword>
<sequence>MPVWLEILLNLSGYAGFVALASHGGASASVRTDEHICGDGR</sequence>
<dbReference type="EMBL" id="CP041090">
    <property type="protein sequence ID" value="WWE88628.1"/>
    <property type="molecule type" value="Genomic_DNA"/>
</dbReference>
<organism evidence="1 2">
    <name type="scientific">Bradyrhizobium symbiodeficiens</name>
    <dbReference type="NCBI Taxonomy" id="1404367"/>
    <lineage>
        <taxon>Bacteria</taxon>
        <taxon>Pseudomonadati</taxon>
        <taxon>Pseudomonadota</taxon>
        <taxon>Alphaproteobacteria</taxon>
        <taxon>Hyphomicrobiales</taxon>
        <taxon>Nitrobacteraceae</taxon>
        <taxon>Bradyrhizobium</taxon>
    </lineage>
</organism>
<protein>
    <submittedName>
        <fullName evidence="1">Uncharacterized protein</fullName>
    </submittedName>
</protein>
<dbReference type="RefSeq" id="WP_277998167.1">
    <property type="nucleotide sequence ID" value="NZ_CP041090.2"/>
</dbReference>
<evidence type="ECO:0000313" key="1">
    <source>
        <dbReference type="EMBL" id="WWE88628.1"/>
    </source>
</evidence>
<evidence type="ECO:0000313" key="2">
    <source>
        <dbReference type="Proteomes" id="UP000319298"/>
    </source>
</evidence>
<proteinExistence type="predicted"/>
<accession>A0ABZ2F0D5</accession>
<dbReference type="Proteomes" id="UP000319298">
    <property type="component" value="Chromosome"/>
</dbReference>